<proteinExistence type="predicted"/>
<dbReference type="InterPro" id="IPR049457">
    <property type="entry name" value="Emfourin"/>
</dbReference>
<keyword evidence="2" id="KW-1185">Reference proteome</keyword>
<reference evidence="1 2" key="1">
    <citation type="submission" date="2020-08" db="EMBL/GenBank/DDBJ databases">
        <title>Genomic Encyclopedia of Type Strains, Phase IV (KMG-IV): sequencing the most valuable type-strain genomes for metagenomic binning, comparative biology and taxonomic classification.</title>
        <authorList>
            <person name="Goeker M."/>
        </authorList>
    </citation>
    <scope>NUCLEOTIDE SEQUENCE [LARGE SCALE GENOMIC DNA]</scope>
    <source>
        <strain evidence="1 2">DSM 45615</strain>
    </source>
</reference>
<protein>
    <submittedName>
        <fullName evidence="1">Uncharacterized protein</fullName>
    </submittedName>
</protein>
<dbReference type="Pfam" id="PF20242">
    <property type="entry name" value="Emfourin"/>
    <property type="match status" value="1"/>
</dbReference>
<dbReference type="EMBL" id="JACHGN010000001">
    <property type="protein sequence ID" value="MBB5130333.1"/>
    <property type="molecule type" value="Genomic_DNA"/>
</dbReference>
<gene>
    <name evidence="1" type="ORF">HNP84_000021</name>
</gene>
<accession>A0A840NXA9</accession>
<organism evidence="1 2">
    <name type="scientific">Thermocatellispora tengchongensis</name>
    <dbReference type="NCBI Taxonomy" id="1073253"/>
    <lineage>
        <taxon>Bacteria</taxon>
        <taxon>Bacillati</taxon>
        <taxon>Actinomycetota</taxon>
        <taxon>Actinomycetes</taxon>
        <taxon>Streptosporangiales</taxon>
        <taxon>Streptosporangiaceae</taxon>
        <taxon>Thermocatellispora</taxon>
    </lineage>
</organism>
<evidence type="ECO:0000313" key="1">
    <source>
        <dbReference type="EMBL" id="MBB5130333.1"/>
    </source>
</evidence>
<sequence length="106" mass="11947">MDTSPIRVELRRTGGIAGREARWRADTARMPAHQAHDLRRLIDTLPGLGLGHNLWPFPPPAADEVVYHLTVARDGIDRTYVFHDSTMPRQVRDLVNLVSAPVNRAF</sequence>
<name>A0A840NXA9_9ACTN</name>
<dbReference type="Proteomes" id="UP000578449">
    <property type="component" value="Unassembled WGS sequence"/>
</dbReference>
<dbReference type="RefSeq" id="WP_185047245.1">
    <property type="nucleotide sequence ID" value="NZ_BAABIX010000072.1"/>
</dbReference>
<evidence type="ECO:0000313" key="2">
    <source>
        <dbReference type="Proteomes" id="UP000578449"/>
    </source>
</evidence>
<dbReference type="AlphaFoldDB" id="A0A840NXA9"/>
<comment type="caution">
    <text evidence="1">The sequence shown here is derived from an EMBL/GenBank/DDBJ whole genome shotgun (WGS) entry which is preliminary data.</text>
</comment>